<sequence>MIKLRSKMFLRGSSKVNSGRASGGGAAEKGSFRVAEEIKWELRPGGMLVQKRDNGGSVGEGMITIRVTTVSEWHDISIESTSTFGELKMILSLVTNLEPREQRVLFKGKEREDGEYLHMVGVRDKDKVLLLEDPAIKEKKLHGMVARGQAIGTTYRTISV</sequence>
<dbReference type="Proteomes" id="UP001370490">
    <property type="component" value="Unassembled WGS sequence"/>
</dbReference>
<dbReference type="InterPro" id="IPR029071">
    <property type="entry name" value="Ubiquitin-like_domsf"/>
</dbReference>
<evidence type="ECO:0000313" key="3">
    <source>
        <dbReference type="Proteomes" id="UP001370490"/>
    </source>
</evidence>
<dbReference type="AlphaFoldDB" id="A0AAN8UI00"/>
<feature type="domain" description="Ubiquitin-like" evidence="1">
    <location>
        <begin position="63"/>
        <end position="131"/>
    </location>
</feature>
<dbReference type="SUPFAM" id="SSF54236">
    <property type="entry name" value="Ubiquitin-like"/>
    <property type="match status" value="1"/>
</dbReference>
<name>A0AAN8UI00_9MAGN</name>
<protein>
    <submittedName>
        <fullName evidence="2">Ubiquitin-like domain</fullName>
    </submittedName>
</protein>
<dbReference type="PROSITE" id="PS50053">
    <property type="entry name" value="UBIQUITIN_2"/>
    <property type="match status" value="1"/>
</dbReference>
<dbReference type="Gene3D" id="3.10.20.90">
    <property type="entry name" value="Phosphatidylinositol 3-kinase Catalytic Subunit, Chain A, domain 1"/>
    <property type="match status" value="1"/>
</dbReference>
<dbReference type="PANTHER" id="PTHR47376">
    <property type="entry name" value="OS02G0597700 PROTEIN"/>
    <property type="match status" value="1"/>
</dbReference>
<organism evidence="2 3">
    <name type="scientific">Dillenia turbinata</name>
    <dbReference type="NCBI Taxonomy" id="194707"/>
    <lineage>
        <taxon>Eukaryota</taxon>
        <taxon>Viridiplantae</taxon>
        <taxon>Streptophyta</taxon>
        <taxon>Embryophyta</taxon>
        <taxon>Tracheophyta</taxon>
        <taxon>Spermatophyta</taxon>
        <taxon>Magnoliopsida</taxon>
        <taxon>eudicotyledons</taxon>
        <taxon>Gunneridae</taxon>
        <taxon>Pentapetalae</taxon>
        <taxon>Dilleniales</taxon>
        <taxon>Dilleniaceae</taxon>
        <taxon>Dillenia</taxon>
    </lineage>
</organism>
<evidence type="ECO:0000259" key="1">
    <source>
        <dbReference type="PROSITE" id="PS50053"/>
    </source>
</evidence>
<keyword evidence="3" id="KW-1185">Reference proteome</keyword>
<dbReference type="EMBL" id="JBAMMX010000027">
    <property type="protein sequence ID" value="KAK6913039.1"/>
    <property type="molecule type" value="Genomic_DNA"/>
</dbReference>
<evidence type="ECO:0000313" key="2">
    <source>
        <dbReference type="EMBL" id="KAK6913039.1"/>
    </source>
</evidence>
<accession>A0AAN8UI00</accession>
<dbReference type="Pfam" id="PF00240">
    <property type="entry name" value="ubiquitin"/>
    <property type="match status" value="1"/>
</dbReference>
<dbReference type="InterPro" id="IPR000626">
    <property type="entry name" value="Ubiquitin-like_dom"/>
</dbReference>
<reference evidence="2 3" key="1">
    <citation type="submission" date="2023-12" db="EMBL/GenBank/DDBJ databases">
        <title>A high-quality genome assembly for Dillenia turbinata (Dilleniales).</title>
        <authorList>
            <person name="Chanderbali A."/>
        </authorList>
    </citation>
    <scope>NUCLEOTIDE SEQUENCE [LARGE SCALE GENOMIC DNA]</scope>
    <source>
        <strain evidence="2">LSX21</strain>
        <tissue evidence="2">Leaf</tissue>
    </source>
</reference>
<comment type="caution">
    <text evidence="2">The sequence shown here is derived from an EMBL/GenBank/DDBJ whole genome shotgun (WGS) entry which is preliminary data.</text>
</comment>
<proteinExistence type="predicted"/>
<gene>
    <name evidence="2" type="ORF">RJ641_022640</name>
</gene>